<reference evidence="2" key="1">
    <citation type="submission" date="2022-08" db="EMBL/GenBank/DDBJ databases">
        <title>Mycobacterium kiyosense sp. nov., scotochromogenic slow-glowing species isolated from respiratory specimens.</title>
        <authorList>
            <person name="Fukano H."/>
            <person name="Kazumi Y."/>
            <person name="Sakagami N."/>
            <person name="Ato M."/>
            <person name="Mitarai S."/>
            <person name="Hoshino Y."/>
        </authorList>
    </citation>
    <scope>NUCLEOTIDE SEQUENCE</scope>
    <source>
        <strain evidence="2">1413</strain>
        <strain evidence="1">SRL2020-028</strain>
    </source>
</reference>
<evidence type="ECO:0000313" key="1">
    <source>
        <dbReference type="EMBL" id="GLB84917.1"/>
    </source>
</evidence>
<protein>
    <recommendedName>
        <fullName evidence="4">Bacterial Pleckstrin homology domain-containing protein</fullName>
    </recommendedName>
</protein>
<proteinExistence type="predicted"/>
<accession>A0A9P3UT28</accession>
<comment type="caution">
    <text evidence="2">The sequence shown here is derived from an EMBL/GenBank/DDBJ whole genome shotgun (WGS) entry which is preliminary data.</text>
</comment>
<dbReference type="Proteomes" id="UP001064782">
    <property type="component" value="Unassembled WGS sequence"/>
</dbReference>
<dbReference type="GeneID" id="83631917"/>
<gene>
    <name evidence="2" type="ORF">Mkiyose1413_09530</name>
    <name evidence="1" type="ORF">SRL2020028_41730</name>
</gene>
<sequence>MTALYEDSGLTLDEDGITIRRYYFPFANAKRIDYGDITSIKSKKMGWASGKGRIWGAADPRYWFPLDVHRGRKSTVLILQTGRWVRACITPDNPDEVIRILRAKVKI</sequence>
<evidence type="ECO:0000313" key="2">
    <source>
        <dbReference type="EMBL" id="GLD29070.1"/>
    </source>
</evidence>
<evidence type="ECO:0008006" key="4">
    <source>
        <dbReference type="Google" id="ProtNLM"/>
    </source>
</evidence>
<name>A0A9P3UT28_9MYCO</name>
<keyword evidence="3" id="KW-1185">Reference proteome</keyword>
<dbReference type="Proteomes" id="UP001165663">
    <property type="component" value="Unassembled WGS sequence"/>
</dbReference>
<dbReference type="EMBL" id="BRZI01000003">
    <property type="protein sequence ID" value="GLD29070.1"/>
    <property type="molecule type" value="Genomic_DNA"/>
</dbReference>
<dbReference type="RefSeq" id="WP_236981307.1">
    <property type="nucleotide sequence ID" value="NZ_BRXE01000065.1"/>
</dbReference>
<dbReference type="EMBL" id="BRXE01000065">
    <property type="protein sequence ID" value="GLB84917.1"/>
    <property type="molecule type" value="Genomic_DNA"/>
</dbReference>
<evidence type="ECO:0000313" key="3">
    <source>
        <dbReference type="Proteomes" id="UP001064782"/>
    </source>
</evidence>
<organism evidence="2 3">
    <name type="scientific">Mycobacterium kiyosense</name>
    <dbReference type="NCBI Taxonomy" id="2871094"/>
    <lineage>
        <taxon>Bacteria</taxon>
        <taxon>Bacillati</taxon>
        <taxon>Actinomycetota</taxon>
        <taxon>Actinomycetes</taxon>
        <taxon>Mycobacteriales</taxon>
        <taxon>Mycobacteriaceae</taxon>
        <taxon>Mycobacterium</taxon>
    </lineage>
</organism>
<dbReference type="AlphaFoldDB" id="A0A9P3UT28"/>